<dbReference type="EMBL" id="LJIX01000006">
    <property type="protein sequence ID" value="KQL18108.1"/>
    <property type="molecule type" value="Genomic_DNA"/>
</dbReference>
<reference evidence="8 9" key="1">
    <citation type="submission" date="2015-09" db="EMBL/GenBank/DDBJ databases">
        <title>Genome sequencing project for genomic taxonomy and phylogenomics of Bacillus-like bacteria.</title>
        <authorList>
            <person name="Liu B."/>
            <person name="Wang J."/>
            <person name="Zhu Y."/>
            <person name="Liu G."/>
            <person name="Chen Q."/>
            <person name="Chen Z."/>
            <person name="Lan J."/>
            <person name="Che J."/>
            <person name="Ge C."/>
            <person name="Shi H."/>
            <person name="Pan Z."/>
            <person name="Liu X."/>
        </authorList>
    </citation>
    <scope>NUCLEOTIDE SEQUENCE [LARGE SCALE GENOMIC DNA]</scope>
    <source>
        <strain evidence="8 9">FJAT-18043</strain>
    </source>
</reference>
<dbReference type="Gene3D" id="1.20.58.80">
    <property type="entry name" value="Phosphotransferase system, lactose/cellobiose-type IIA subunit"/>
    <property type="match status" value="1"/>
</dbReference>
<dbReference type="RefSeq" id="WP_053478918.1">
    <property type="nucleotide sequence ID" value="NZ_CP041305.1"/>
</dbReference>
<dbReference type="Pfam" id="PF02255">
    <property type="entry name" value="PTS_IIA"/>
    <property type="match status" value="1"/>
</dbReference>
<dbReference type="InterPro" id="IPR036542">
    <property type="entry name" value="PTS_IIA_lac/cel_sf"/>
</dbReference>
<evidence type="ECO:0000256" key="2">
    <source>
        <dbReference type="ARBA" id="ARBA00022597"/>
    </source>
</evidence>
<dbReference type="STRING" id="1637975.AN957_05425"/>
<accession>A0A0Q3SFQ2</accession>
<keyword evidence="6" id="KW-0460">Magnesium</keyword>
<proteinExistence type="predicted"/>
<keyword evidence="2" id="KW-0762">Sugar transport</keyword>
<evidence type="ECO:0000313" key="9">
    <source>
        <dbReference type="Proteomes" id="UP000050996"/>
    </source>
</evidence>
<sequence length="106" mass="11934">MEESELMQAIMGLILHSGNTKSDCMEAIQLAKKGEIAAAKEKIELANQSLVEAHHSQTALLTQEARGEKVEVSMMLIHAQDHLMNSITFRDLAKEIIELYERLEKE</sequence>
<dbReference type="AlphaFoldDB" id="A0A0Q3SFQ2"/>
<keyword evidence="3" id="KW-0808">Transferase</keyword>
<comment type="caution">
    <text evidence="8">The sequence shown here is derived from an EMBL/GenBank/DDBJ whole genome shotgun (WGS) entry which is preliminary data.</text>
</comment>
<dbReference type="PATRIC" id="fig|1637975.4.peg.783"/>
<comment type="cofactor">
    <cofactor evidence="6">
        <name>Mg(2+)</name>
        <dbReference type="ChEBI" id="CHEBI:18420"/>
    </cofactor>
    <text evidence="6">Binds 1 Mg(2+) ion per trimer.</text>
</comment>
<gene>
    <name evidence="8" type="ORF">AN957_05425</name>
</gene>
<dbReference type="GO" id="GO:0009401">
    <property type="term" value="P:phosphoenolpyruvate-dependent sugar phosphotransferase system"/>
    <property type="evidence" value="ECO:0007669"/>
    <property type="project" value="UniProtKB-KW"/>
</dbReference>
<keyword evidence="4" id="KW-0598">Phosphotransferase system</keyword>
<dbReference type="PANTHER" id="PTHR34382:SF7">
    <property type="entry name" value="PTS SYSTEM N,N'-DIACETYLCHITOBIOSE-SPECIFIC EIIA COMPONENT"/>
    <property type="match status" value="1"/>
</dbReference>
<dbReference type="SUPFAM" id="SSF46973">
    <property type="entry name" value="Enzyme IIa from lactose specific PTS, IIa-lac"/>
    <property type="match status" value="1"/>
</dbReference>
<evidence type="ECO:0000256" key="5">
    <source>
        <dbReference type="PIRSR" id="PIRSR000699-1"/>
    </source>
</evidence>
<keyword evidence="1" id="KW-0813">Transport</keyword>
<keyword evidence="6" id="KW-0479">Metal-binding</keyword>
<name>A0A0Q3SFQ2_9BACI</name>
<feature type="modified residue" description="Phosphohistidine; by HPr" evidence="7">
    <location>
        <position position="78"/>
    </location>
</feature>
<dbReference type="PROSITE" id="PS51095">
    <property type="entry name" value="PTS_EIIA_TYPE_3"/>
    <property type="match status" value="1"/>
</dbReference>
<evidence type="ECO:0000256" key="1">
    <source>
        <dbReference type="ARBA" id="ARBA00022448"/>
    </source>
</evidence>
<dbReference type="GO" id="GO:0046872">
    <property type="term" value="F:metal ion binding"/>
    <property type="evidence" value="ECO:0007669"/>
    <property type="project" value="UniProtKB-KW"/>
</dbReference>
<feature type="active site" description="Tele-phosphohistidine intermediate" evidence="5">
    <location>
        <position position="78"/>
    </location>
</feature>
<dbReference type="InterPro" id="IPR003188">
    <property type="entry name" value="PTS_IIA_lac/cel"/>
</dbReference>
<dbReference type="PIRSF" id="PIRSF000699">
    <property type="entry name" value="PTS_IILac_III"/>
    <property type="match status" value="1"/>
</dbReference>
<feature type="binding site" evidence="6">
    <location>
        <position position="81"/>
    </location>
    <ligand>
        <name>Mg(2+)</name>
        <dbReference type="ChEBI" id="CHEBI:18420"/>
        <note>ligand shared between all trimeric partners</note>
    </ligand>
</feature>
<dbReference type="GO" id="GO:0016740">
    <property type="term" value="F:transferase activity"/>
    <property type="evidence" value="ECO:0007669"/>
    <property type="project" value="UniProtKB-KW"/>
</dbReference>
<evidence type="ECO:0000256" key="3">
    <source>
        <dbReference type="ARBA" id="ARBA00022679"/>
    </source>
</evidence>
<evidence type="ECO:0000256" key="4">
    <source>
        <dbReference type="ARBA" id="ARBA00022683"/>
    </source>
</evidence>
<dbReference type="Proteomes" id="UP000050996">
    <property type="component" value="Unassembled WGS sequence"/>
</dbReference>
<dbReference type="CDD" id="cd00215">
    <property type="entry name" value="PTS_IIA_lac"/>
    <property type="match status" value="1"/>
</dbReference>
<keyword evidence="9" id="KW-1185">Reference proteome</keyword>
<dbReference type="PANTHER" id="PTHR34382">
    <property type="entry name" value="PTS SYSTEM N,N'-DIACETYLCHITOBIOSE-SPECIFIC EIIA COMPONENT"/>
    <property type="match status" value="1"/>
</dbReference>
<evidence type="ECO:0000313" key="8">
    <source>
        <dbReference type="EMBL" id="KQL18108.1"/>
    </source>
</evidence>
<evidence type="ECO:0000256" key="6">
    <source>
        <dbReference type="PIRSR" id="PIRSR000699-2"/>
    </source>
</evidence>
<protein>
    <submittedName>
        <fullName evidence="8">PTS mannose transporter subunit IIA</fullName>
    </submittedName>
</protein>
<organism evidence="8 9">
    <name type="scientific">Cytobacillus solani</name>
    <dbReference type="NCBI Taxonomy" id="1637975"/>
    <lineage>
        <taxon>Bacteria</taxon>
        <taxon>Bacillati</taxon>
        <taxon>Bacillota</taxon>
        <taxon>Bacilli</taxon>
        <taxon>Bacillales</taxon>
        <taxon>Bacillaceae</taxon>
        <taxon>Cytobacillus</taxon>
    </lineage>
</organism>
<evidence type="ECO:0000256" key="7">
    <source>
        <dbReference type="PROSITE-ProRule" id="PRU00418"/>
    </source>
</evidence>